<keyword evidence="4" id="KW-0597">Phosphoprotein</keyword>
<dbReference type="eggNOG" id="ENOG502QQCZ">
    <property type="taxonomic scope" value="Eukaryota"/>
</dbReference>
<keyword evidence="10 18" id="KW-0547">Nucleotide-binding</keyword>
<protein>
    <recommendedName>
        <fullName evidence="2">non-specific serine/threonine protein kinase</fullName>
        <ecNumber evidence="2">2.7.11.1</ecNumber>
    </recommendedName>
</protein>
<dbReference type="PANTHER" id="PTHR45631:SF202">
    <property type="entry name" value="SENESCENCE-INDUCED RECEPTOR-LIKE SERINE_THREONINE-PROTEIN KINASE"/>
    <property type="match status" value="1"/>
</dbReference>
<evidence type="ECO:0000256" key="9">
    <source>
        <dbReference type="ARBA" id="ARBA00022737"/>
    </source>
</evidence>
<dbReference type="Gramene" id="ESW22547">
    <property type="protein sequence ID" value="ESW22547"/>
    <property type="gene ID" value="PHAVU_005G162100g"/>
</dbReference>
<dbReference type="InterPro" id="IPR011009">
    <property type="entry name" value="Kinase-like_dom_sf"/>
</dbReference>
<dbReference type="GO" id="GO:0016020">
    <property type="term" value="C:membrane"/>
    <property type="evidence" value="ECO:0007669"/>
    <property type="project" value="UniProtKB-SubCell"/>
</dbReference>
<dbReference type="SMR" id="V7BX06"/>
<dbReference type="FunFam" id="3.80.10.10:FF:000129">
    <property type="entry name" value="Leucine-rich repeat receptor-like kinase"/>
    <property type="match status" value="1"/>
</dbReference>
<dbReference type="Gene3D" id="3.80.10.10">
    <property type="entry name" value="Ribonuclease Inhibitor"/>
    <property type="match status" value="1"/>
</dbReference>
<dbReference type="InterPro" id="IPR001611">
    <property type="entry name" value="Leu-rich_rpt"/>
</dbReference>
<evidence type="ECO:0000256" key="6">
    <source>
        <dbReference type="ARBA" id="ARBA00022679"/>
    </source>
</evidence>
<evidence type="ECO:0000256" key="19">
    <source>
        <dbReference type="SAM" id="Phobius"/>
    </source>
</evidence>
<comment type="subcellular location">
    <subcellularLocation>
        <location evidence="1">Membrane</location>
        <topology evidence="1">Single-pass membrane protein</topology>
    </subcellularLocation>
</comment>
<comment type="catalytic activity">
    <reaction evidence="16">
        <text>L-threonyl-[protein] + ATP = O-phospho-L-threonyl-[protein] + ADP + H(+)</text>
        <dbReference type="Rhea" id="RHEA:46608"/>
        <dbReference type="Rhea" id="RHEA-COMP:11060"/>
        <dbReference type="Rhea" id="RHEA-COMP:11605"/>
        <dbReference type="ChEBI" id="CHEBI:15378"/>
        <dbReference type="ChEBI" id="CHEBI:30013"/>
        <dbReference type="ChEBI" id="CHEBI:30616"/>
        <dbReference type="ChEBI" id="CHEBI:61977"/>
        <dbReference type="ChEBI" id="CHEBI:456216"/>
        <dbReference type="EC" id="2.7.11.1"/>
    </reaction>
</comment>
<sequence>MGMLRCFLVGFVGALVLAALIQAQDQSGFISIDCGATADASFTESKTGINYTSDANLINTGVSMSIESDLKKQYQRYMWTLRSFPEGKRNCYKINITRGSKYLIKTGFLYGNYDGLNKLPKFDVHLGANRWSTVNINNGSINEVNEIIHVASLDYVQICLVDTGSGTPFISSIELRTLTNDIYVTESGSLETYIRWDMGSNIGYRYKEDIYDRYWSYGNINNWTQLSVSISSADALEQNVYQPPAIVMSTAVTPSNDSAPLVINWMPDDPTDKFYLYMYFMEIQELGTNQTREFNIVENGIQRYSKFSPKNLIATTLYSSSASSGSEIIYSLQKTKNSTLPPIINALEIYKAIDFPQSETFKGDDDAITAIKSIYGVTRDWQGDPCAPVDYLWDGLNCSYNKKESPRITTLNLSSSGLSGKIDPSIANLSMLEKLDLSNNSLNGEIPDFLSQFQHLKILNLEKNNLSGLIPTALVEKSKKGSLSLSVDQNPNLCESGQCNVQDEGKEKEKKEKNNIVAPIVATVSGVVILLIVVVAVVWMVKRRKLKALIVEKDQSQISPQYTEQDDLVLPLRKQIYSYSDVLKITNNFNTTLGKGGFGTVYLGHIDETPVAVKMLSSSSVQGFQQFQAEVKLLMRVHHKNLTSLVGYCNEETNKGLIYEYMANGDLQEHLSGKHSKTKFFTWEERLRIAVDAALGLEYLQNGCKPPIIHRDIKSTNILLNEQFQAKLADFGLSKIIPTEGGTHVSTVVAGTPGYLDPEYFITNRLTEKSDVFSFGVVLLEIITNQPVIMRGEESIHISDWVKSLVLKGDIKAIVDSRLEGDYDTNSVWKAVEIATECVSPNMNRRPVTSVIVIELKESLSMEVARKKHRGNPLTHSGVSMNLNTEFIPHAR</sequence>
<evidence type="ECO:0000256" key="13">
    <source>
        <dbReference type="ARBA" id="ARBA00022989"/>
    </source>
</evidence>
<evidence type="ECO:0000256" key="15">
    <source>
        <dbReference type="ARBA" id="ARBA00023170"/>
    </source>
</evidence>
<dbReference type="SUPFAM" id="SSF56112">
    <property type="entry name" value="Protein kinase-like (PK-like)"/>
    <property type="match status" value="1"/>
</dbReference>
<evidence type="ECO:0000256" key="12">
    <source>
        <dbReference type="ARBA" id="ARBA00022840"/>
    </source>
</evidence>
<evidence type="ECO:0000256" key="2">
    <source>
        <dbReference type="ARBA" id="ARBA00012513"/>
    </source>
</evidence>
<dbReference type="PROSITE" id="PS50011">
    <property type="entry name" value="PROTEIN_KINASE_DOM"/>
    <property type="match status" value="1"/>
</dbReference>
<evidence type="ECO:0000256" key="1">
    <source>
        <dbReference type="ARBA" id="ARBA00004167"/>
    </source>
</evidence>
<dbReference type="EMBL" id="CM002292">
    <property type="protein sequence ID" value="ESW22547.1"/>
    <property type="molecule type" value="Genomic_DNA"/>
</dbReference>
<dbReference type="InterPro" id="IPR001245">
    <property type="entry name" value="Ser-Thr/Tyr_kinase_cat_dom"/>
</dbReference>
<dbReference type="SUPFAM" id="SSF52058">
    <property type="entry name" value="L domain-like"/>
    <property type="match status" value="1"/>
</dbReference>
<dbReference type="Gene3D" id="1.10.510.10">
    <property type="entry name" value="Transferase(Phosphotransferase) domain 1"/>
    <property type="match status" value="1"/>
</dbReference>
<evidence type="ECO:0000313" key="22">
    <source>
        <dbReference type="EMBL" id="ESW22547.1"/>
    </source>
</evidence>
<dbReference type="FunFam" id="3.30.200.20:FF:000394">
    <property type="entry name" value="Leucine-rich repeat receptor-like protein kinase"/>
    <property type="match status" value="1"/>
</dbReference>
<dbReference type="Pfam" id="PF00560">
    <property type="entry name" value="LRR_1"/>
    <property type="match status" value="2"/>
</dbReference>
<dbReference type="Proteomes" id="UP000000226">
    <property type="component" value="Chromosome 5"/>
</dbReference>
<keyword evidence="5" id="KW-0433">Leucine-rich repeat</keyword>
<dbReference type="OMA" id="HMNARFY"/>
<evidence type="ECO:0000256" key="8">
    <source>
        <dbReference type="ARBA" id="ARBA00022729"/>
    </source>
</evidence>
<evidence type="ECO:0000256" key="5">
    <source>
        <dbReference type="ARBA" id="ARBA00022614"/>
    </source>
</evidence>
<accession>V7BX06</accession>
<dbReference type="Pfam" id="PF07714">
    <property type="entry name" value="PK_Tyr_Ser-Thr"/>
    <property type="match status" value="1"/>
</dbReference>
<evidence type="ECO:0000256" key="17">
    <source>
        <dbReference type="ARBA" id="ARBA00048679"/>
    </source>
</evidence>
<dbReference type="InterPro" id="IPR024788">
    <property type="entry name" value="Malectin-like_Carb-bd_dom"/>
</dbReference>
<dbReference type="AlphaFoldDB" id="V7BX06"/>
<proteinExistence type="predicted"/>
<evidence type="ECO:0000256" key="18">
    <source>
        <dbReference type="PROSITE-ProRule" id="PRU10141"/>
    </source>
</evidence>
<feature type="chain" id="PRO_5004755437" description="non-specific serine/threonine protein kinase" evidence="20">
    <location>
        <begin position="19"/>
        <end position="892"/>
    </location>
</feature>
<evidence type="ECO:0000313" key="23">
    <source>
        <dbReference type="Proteomes" id="UP000000226"/>
    </source>
</evidence>
<keyword evidence="7 19" id="KW-0812">Transmembrane</keyword>
<dbReference type="Pfam" id="PF12819">
    <property type="entry name" value="Malectin_like"/>
    <property type="match status" value="1"/>
</dbReference>
<dbReference type="InterPro" id="IPR000719">
    <property type="entry name" value="Prot_kinase_dom"/>
</dbReference>
<dbReference type="FunFam" id="1.10.510.10:FF:000146">
    <property type="entry name" value="LRR receptor-like serine/threonine-protein kinase IOS1"/>
    <property type="match status" value="1"/>
</dbReference>
<feature type="transmembrane region" description="Helical" evidence="19">
    <location>
        <begin position="516"/>
        <end position="541"/>
    </location>
</feature>
<keyword evidence="9" id="KW-0677">Repeat</keyword>
<comment type="catalytic activity">
    <reaction evidence="17">
        <text>L-seryl-[protein] + ATP = O-phospho-L-seryl-[protein] + ADP + H(+)</text>
        <dbReference type="Rhea" id="RHEA:17989"/>
        <dbReference type="Rhea" id="RHEA-COMP:9863"/>
        <dbReference type="Rhea" id="RHEA-COMP:11604"/>
        <dbReference type="ChEBI" id="CHEBI:15378"/>
        <dbReference type="ChEBI" id="CHEBI:29999"/>
        <dbReference type="ChEBI" id="CHEBI:30616"/>
        <dbReference type="ChEBI" id="CHEBI:83421"/>
        <dbReference type="ChEBI" id="CHEBI:456216"/>
        <dbReference type="EC" id="2.7.11.1"/>
    </reaction>
</comment>
<organism evidence="22 23">
    <name type="scientific">Phaseolus vulgaris</name>
    <name type="common">Kidney bean</name>
    <name type="synonym">French bean</name>
    <dbReference type="NCBI Taxonomy" id="3885"/>
    <lineage>
        <taxon>Eukaryota</taxon>
        <taxon>Viridiplantae</taxon>
        <taxon>Streptophyta</taxon>
        <taxon>Embryophyta</taxon>
        <taxon>Tracheophyta</taxon>
        <taxon>Spermatophyta</taxon>
        <taxon>Magnoliopsida</taxon>
        <taxon>eudicotyledons</taxon>
        <taxon>Gunneridae</taxon>
        <taxon>Pentapetalae</taxon>
        <taxon>rosids</taxon>
        <taxon>fabids</taxon>
        <taxon>Fabales</taxon>
        <taxon>Fabaceae</taxon>
        <taxon>Papilionoideae</taxon>
        <taxon>50 kb inversion clade</taxon>
        <taxon>NPAAA clade</taxon>
        <taxon>indigoferoid/millettioid clade</taxon>
        <taxon>Phaseoleae</taxon>
        <taxon>Phaseolus</taxon>
    </lineage>
</organism>
<dbReference type="GO" id="GO:0004674">
    <property type="term" value="F:protein serine/threonine kinase activity"/>
    <property type="evidence" value="ECO:0007669"/>
    <property type="project" value="UniProtKB-KW"/>
</dbReference>
<feature type="binding site" evidence="18">
    <location>
        <position position="614"/>
    </location>
    <ligand>
        <name>ATP</name>
        <dbReference type="ChEBI" id="CHEBI:30616"/>
    </ligand>
</feature>
<dbReference type="InterPro" id="IPR032675">
    <property type="entry name" value="LRR_dom_sf"/>
</dbReference>
<dbReference type="GO" id="GO:0005524">
    <property type="term" value="F:ATP binding"/>
    <property type="evidence" value="ECO:0007669"/>
    <property type="project" value="UniProtKB-UniRule"/>
</dbReference>
<feature type="signal peptide" evidence="20">
    <location>
        <begin position="1"/>
        <end position="18"/>
    </location>
</feature>
<keyword evidence="15" id="KW-0675">Receptor</keyword>
<evidence type="ECO:0000256" key="7">
    <source>
        <dbReference type="ARBA" id="ARBA00022692"/>
    </source>
</evidence>
<gene>
    <name evidence="22" type="ORF">PHAVU_005G162100g</name>
</gene>
<keyword evidence="8 20" id="KW-0732">Signal</keyword>
<dbReference type="InterPro" id="IPR008271">
    <property type="entry name" value="Ser/Thr_kinase_AS"/>
</dbReference>
<dbReference type="InterPro" id="IPR017441">
    <property type="entry name" value="Protein_kinase_ATP_BS"/>
</dbReference>
<dbReference type="EC" id="2.7.11.1" evidence="2"/>
<dbReference type="SMART" id="SM00220">
    <property type="entry name" value="S_TKc"/>
    <property type="match status" value="1"/>
</dbReference>
<evidence type="ECO:0000256" key="20">
    <source>
        <dbReference type="SAM" id="SignalP"/>
    </source>
</evidence>
<keyword evidence="14 19" id="KW-0472">Membrane</keyword>
<keyword evidence="3" id="KW-0723">Serine/threonine-protein kinase</keyword>
<keyword evidence="11" id="KW-0418">Kinase</keyword>
<dbReference type="PANTHER" id="PTHR45631">
    <property type="entry name" value="OS07G0107800 PROTEIN-RELATED"/>
    <property type="match status" value="1"/>
</dbReference>
<evidence type="ECO:0000256" key="10">
    <source>
        <dbReference type="ARBA" id="ARBA00022741"/>
    </source>
</evidence>
<name>V7BX06_PHAVU</name>
<dbReference type="CDD" id="cd14066">
    <property type="entry name" value="STKc_IRAK"/>
    <property type="match status" value="1"/>
</dbReference>
<dbReference type="PROSITE" id="PS00108">
    <property type="entry name" value="PROTEIN_KINASE_ST"/>
    <property type="match status" value="1"/>
</dbReference>
<keyword evidence="23" id="KW-1185">Reference proteome</keyword>
<dbReference type="OrthoDB" id="2017114at2759"/>
<evidence type="ECO:0000256" key="3">
    <source>
        <dbReference type="ARBA" id="ARBA00022527"/>
    </source>
</evidence>
<keyword evidence="12 18" id="KW-0067">ATP-binding</keyword>
<evidence type="ECO:0000256" key="4">
    <source>
        <dbReference type="ARBA" id="ARBA00022553"/>
    </source>
</evidence>
<evidence type="ECO:0000256" key="11">
    <source>
        <dbReference type="ARBA" id="ARBA00022777"/>
    </source>
</evidence>
<evidence type="ECO:0000256" key="14">
    <source>
        <dbReference type="ARBA" id="ARBA00023136"/>
    </source>
</evidence>
<evidence type="ECO:0000259" key="21">
    <source>
        <dbReference type="PROSITE" id="PS50011"/>
    </source>
</evidence>
<dbReference type="PROSITE" id="PS00107">
    <property type="entry name" value="PROTEIN_KINASE_ATP"/>
    <property type="match status" value="1"/>
</dbReference>
<dbReference type="Gene3D" id="3.30.200.20">
    <property type="entry name" value="Phosphorylase Kinase, domain 1"/>
    <property type="match status" value="1"/>
</dbReference>
<keyword evidence="13 19" id="KW-1133">Transmembrane helix</keyword>
<evidence type="ECO:0000256" key="16">
    <source>
        <dbReference type="ARBA" id="ARBA00047899"/>
    </source>
</evidence>
<reference evidence="23" key="1">
    <citation type="journal article" date="2014" name="Nat. Genet.">
        <title>A reference genome for common bean and genome-wide analysis of dual domestications.</title>
        <authorList>
            <person name="Schmutz J."/>
            <person name="McClean P.E."/>
            <person name="Mamidi S."/>
            <person name="Wu G.A."/>
            <person name="Cannon S.B."/>
            <person name="Grimwood J."/>
            <person name="Jenkins J."/>
            <person name="Shu S."/>
            <person name="Song Q."/>
            <person name="Chavarro C."/>
            <person name="Torres-Torres M."/>
            <person name="Geffroy V."/>
            <person name="Moghaddam S.M."/>
            <person name="Gao D."/>
            <person name="Abernathy B."/>
            <person name="Barry K."/>
            <person name="Blair M."/>
            <person name="Brick M.A."/>
            <person name="Chovatia M."/>
            <person name="Gepts P."/>
            <person name="Goodstein D.M."/>
            <person name="Gonzales M."/>
            <person name="Hellsten U."/>
            <person name="Hyten D.L."/>
            <person name="Jia G."/>
            <person name="Kelly J.D."/>
            <person name="Kudrna D."/>
            <person name="Lee R."/>
            <person name="Richard M.M."/>
            <person name="Miklas P.N."/>
            <person name="Osorno J.M."/>
            <person name="Rodrigues J."/>
            <person name="Thareau V."/>
            <person name="Urrea C.A."/>
            <person name="Wang M."/>
            <person name="Yu Y."/>
            <person name="Zhang M."/>
            <person name="Wing R.A."/>
            <person name="Cregan P.B."/>
            <person name="Rokhsar D.S."/>
            <person name="Jackson S.A."/>
        </authorList>
    </citation>
    <scope>NUCLEOTIDE SEQUENCE [LARGE SCALE GENOMIC DNA]</scope>
    <source>
        <strain evidence="23">cv. G19833</strain>
    </source>
</reference>
<feature type="domain" description="Protein kinase" evidence="21">
    <location>
        <begin position="587"/>
        <end position="860"/>
    </location>
</feature>
<keyword evidence="6" id="KW-0808">Transferase</keyword>